<dbReference type="EMBL" id="BK010830">
    <property type="protein sequence ID" value="DAC79657.1"/>
    <property type="molecule type" value="Genomic_DNA"/>
</dbReference>
<reference evidence="2 5" key="15">
    <citation type="journal article" date="2000" name="Proc. Natl. Acad. Sci. U.S.A.">
        <title>Genome sequence of Halobacterium species NRC-1.</title>
        <authorList>
            <person name="Ng W.V."/>
            <person name="Kennedy S.P."/>
            <person name="Mahairas G.G."/>
            <person name="Berquist B."/>
            <person name="Pan M."/>
            <person name="Shukla H.D."/>
            <person name="Lasky S.R."/>
            <person name="Baliga N.S."/>
            <person name="Thorsson V."/>
            <person name="Sbrogna J."/>
            <person name="Swartzell S."/>
            <person name="Weir D."/>
            <person name="Hall J."/>
            <person name="Dahl T.A."/>
            <person name="Welti R."/>
            <person name="Goo Y.A."/>
            <person name="Leithauser B."/>
            <person name="Keller K."/>
            <person name="Cruz R."/>
            <person name="Danson M.J."/>
            <person name="Hough D.W."/>
            <person name="Maddocks D.G."/>
            <person name="Jablonski P.E."/>
            <person name="Krebs M.P."/>
            <person name="Angevine C.M."/>
            <person name="Dale H."/>
            <person name="Isenbarger T.A."/>
            <person name="Peck R.F."/>
            <person name="Pohlschroder M."/>
            <person name="Spudich J.L."/>
            <person name="Jung K.W."/>
            <person name="Alam M."/>
            <person name="Freitas T."/>
            <person name="Hou S."/>
            <person name="Daniels C.J."/>
            <person name="Dennis P.P."/>
            <person name="Omer A.D."/>
            <person name="Ebhardt H."/>
            <person name="Lowe T.M."/>
            <person name="Liang P."/>
            <person name="Riley M."/>
            <person name="Hood L."/>
            <person name="DasSarma S."/>
        </authorList>
    </citation>
    <scope>NUCLEOTIDE SEQUENCE [LARGE SCALE GENOMIC DNA]</scope>
    <source>
        <strain evidence="5">ATCC 700922 / JCM 11081 / NRC-1</strain>
        <strain evidence="2">NRC-1</strain>
        <plasmid evidence="5">Plasmid pNRC100</plasmid>
    </source>
</reference>
<reference evidence="2" key="5">
    <citation type="journal article" date="1992" name="Gene">
        <title>Genetic transformation of a halophilic archaebacterium with a gas vesicle gene cluster restores its ability to float.</title>
        <authorList>
            <person name="Halladay J.T."/>
            <person name="Ng W.L."/>
            <person name="DasSarma S."/>
        </authorList>
    </citation>
    <scope>NUCLEOTIDE SEQUENCE</scope>
    <source>
        <strain evidence="2">NRC-1</strain>
    </source>
</reference>
<evidence type="ECO:0000313" key="5">
    <source>
        <dbReference type="Proteomes" id="UP000000554"/>
    </source>
</evidence>
<feature type="compositionally biased region" description="Basic and acidic residues" evidence="1">
    <location>
        <begin position="88"/>
        <end position="111"/>
    </location>
</feature>
<reference evidence="2" key="3">
    <citation type="journal article" date="1991" name="Gene">
        <title>Structure and organization of the gas vesicle gene cluster on the Halobacterium halobium plasmid pNRC100.</title>
        <authorList>
            <person name="Jones J.G."/>
            <person name="Young D.C."/>
            <person name="DasSarma S."/>
        </authorList>
    </citation>
    <scope>NUCLEOTIDE SEQUENCE</scope>
    <source>
        <strain evidence="2">NRC-1</strain>
    </source>
</reference>
<sequence length="416" mass="47068">MGLLHPNVHYCTRRKHQARSQVKRGCCIHELHRESNQDRADSVAGITPHPVDAHPRRPPSRVSCVARNRHQVRVQQRHPEPGDPSQDGPREVAIDEHHPEDARAREEHPGNDGRTAADAVREPPGRNLEEVHRTVDTDDDPNRRDTEALTRQVQRDGNPEQCIDEVLYVAGLRRREQRPVAVRRALQHLVERQIRVVVVVVTLGLGVLDGLLNQEDGDEERQYDDHGEEVERFGPQTPLACDDTRDPGADSDASVAERLVDADREPALVGTREVDLRVDRHTPRQRLVDPQQDVPDRDPAPARGEDEDDRQRERRRPSGDEDGFATVRLAPLAGVEIEDRLHDPERDDERADHKERLDAEDVLPEYGDDCPFGTDGQAGREDEQDVQRELPEVFADPLAEFSGRTHGLLGRTVVWA</sequence>
<feature type="region of interest" description="Disordered" evidence="1">
    <location>
        <begin position="216"/>
        <end position="253"/>
    </location>
</feature>
<accession>O54549</accession>
<organism evidence="2 5">
    <name type="scientific">Halobacterium salinarum (strain ATCC 700922 / JCM 11081 / NRC-1)</name>
    <name type="common">Halobacterium halobium</name>
    <dbReference type="NCBI Taxonomy" id="64091"/>
    <lineage>
        <taxon>Archaea</taxon>
        <taxon>Methanobacteriati</taxon>
        <taxon>Methanobacteriota</taxon>
        <taxon>Stenosarchaea group</taxon>
        <taxon>Halobacteria</taxon>
        <taxon>Halobacteriales</taxon>
        <taxon>Halobacteriaceae</taxon>
        <taxon>Halobacterium</taxon>
        <taxon>Halobacterium salinarum NRC-34001</taxon>
    </lineage>
</organism>
<dbReference type="EMBL" id="BK010830">
    <property type="protein sequence ID" value="DAC79528.1"/>
    <property type="molecule type" value="Genomic_DNA"/>
</dbReference>
<reference evidence="2 5" key="13">
    <citation type="journal article" date="1998" name="Genome Res.">
        <title>Snapshot of a large dynamic replicon in a halophilic archaeon: megaplasmid or minichromosome?</title>
        <authorList>
            <person name="Ng W.V."/>
            <person name="Ciufo S.A."/>
            <person name="Smith T.M."/>
            <person name="Bumgarner R.E."/>
            <person name="Baskin D."/>
            <person name="Faust J."/>
            <person name="Hall B."/>
            <person name="Loretz C."/>
            <person name="Seto J."/>
            <person name="Slagel J."/>
            <person name="Hood L."/>
            <person name="DasSarma S."/>
        </authorList>
    </citation>
    <scope>NUCLEOTIDE SEQUENCE [LARGE SCALE GENOMIC DNA]</scope>
    <source>
        <strain evidence="5">ATCC 700922 / JCM 11081 / NRC-1</strain>
        <strain evidence="2">NRC-1</strain>
        <plasmid evidence="5">Plasmid pNRC100</plasmid>
    </source>
</reference>
<dbReference type="PIR" id="T08267">
    <property type="entry name" value="T08267"/>
</dbReference>
<feature type="region of interest" description="Disordered" evidence="1">
    <location>
        <begin position="35"/>
        <end position="145"/>
    </location>
</feature>
<feature type="compositionally biased region" description="Basic and acidic residues" evidence="1">
    <location>
        <begin position="337"/>
        <end position="359"/>
    </location>
</feature>
<dbReference type="EMBL" id="AF016485">
    <property type="protein sequence ID" value="AAC82943.1"/>
    <property type="molecule type" value="Genomic_DNA"/>
</dbReference>
<dbReference type="HOGENOM" id="CLU_659898_0_0_2"/>
<gene>
    <name evidence="3" type="ORF">VNG_7050</name>
    <name evidence="4" type="ORF">VNG_7159</name>
</gene>
<proteinExistence type="predicted"/>
<reference evidence="2" key="7">
    <citation type="journal article" date="1993" name="J. Bacteriol.">
        <title>The rightward gas vesicle operon in Halobacterium plasmid pNRC100: identification of the gvpA and gvpC gene products by use of antibody probes and genetic analysis of the region downstream of gvpC.</title>
        <authorList>
            <person name="Halladay J.T."/>
            <person name="Jones J.G."/>
            <person name="Lin F."/>
            <person name="MacDonald A.B."/>
            <person name="DasSarma S."/>
        </authorList>
    </citation>
    <scope>NUCLEOTIDE SEQUENCE</scope>
    <source>
        <strain evidence="2">NRC-1</strain>
    </source>
</reference>
<feature type="compositionally biased region" description="Basic residues" evidence="1">
    <location>
        <begin position="67"/>
        <end position="76"/>
    </location>
</feature>
<protein>
    <submittedName>
        <fullName evidence="3">Spurious ORF</fullName>
    </submittedName>
</protein>
<dbReference type="Proteomes" id="UP000000554">
    <property type="component" value="Plasmid pNRC100"/>
</dbReference>
<reference evidence="2" key="8">
    <citation type="journal article" date="1993" name="J. Bacteriol.">
        <title>Minimal replication origin of the 200-kilobase Halobacterium plasmid pNRC100.</title>
        <authorList>
            <person name="Ng W.L."/>
            <person name="DasSarma S."/>
        </authorList>
    </citation>
    <scope>NUCLEOTIDE SEQUENCE</scope>
    <source>
        <strain evidence="2">NRC-1</strain>
    </source>
</reference>
<feature type="compositionally biased region" description="Basic and acidic residues" evidence="1">
    <location>
        <begin position="119"/>
        <end position="145"/>
    </location>
</feature>
<reference evidence="3" key="17">
    <citation type="journal article" date="2015" name="Life">
        <title>A manual curation strategy to improve genome annotation: application to a set of haloarchael genomes.</title>
        <authorList>
            <person name="Pfeiffer F."/>
            <person name="Oesterhelt D."/>
        </authorList>
    </citation>
    <scope>NUCLEOTIDE SEQUENCE</scope>
    <source>
        <strain evidence="3">NRC-1</strain>
        <plasmid evidence="3">pNRC100</plasmid>
    </source>
</reference>
<evidence type="ECO:0000313" key="2">
    <source>
        <dbReference type="EMBL" id="AAC82943.1"/>
    </source>
</evidence>
<evidence type="ECO:0000313" key="3">
    <source>
        <dbReference type="EMBL" id="DAC79528.1"/>
    </source>
</evidence>
<reference evidence="3" key="18">
    <citation type="journal article" date="2019" name="Microbiol. Resour. Announc.">
        <title>The genome of the Halobacterium salinarum type strain is closely related to that of the laboratory strains NRC-1 and R1.</title>
        <authorList>
            <person name="Pfeiffer F."/>
            <person name="Marchfelder A."/>
            <person name="Habermann B.H."/>
            <person name="Dyall-Smith M."/>
        </authorList>
    </citation>
    <scope>NUCLEOTIDE SEQUENCE</scope>
    <source>
        <strain evidence="3">NRC-1</strain>
        <plasmid evidence="3">pNRC100</plasmid>
    </source>
</reference>
<name>O54549_HALSA</name>
<feature type="compositionally biased region" description="Basic and acidic residues" evidence="1">
    <location>
        <begin position="223"/>
        <end position="232"/>
    </location>
</feature>
<dbReference type="EMBL" id="AF016485">
    <property type="protein sequence ID" value="AAC82834.1"/>
    <property type="molecule type" value="Genomic_DNA"/>
</dbReference>
<keyword evidence="2" id="KW-0614">Plasmid</keyword>
<feature type="compositionally biased region" description="Basic and acidic residues" evidence="1">
    <location>
        <begin position="378"/>
        <end position="388"/>
    </location>
</feature>
<dbReference type="KEGG" id="hal:AAC82943.1"/>
<geneLocation type="plasmid" evidence="2 5">
    <name>pNRC100</name>
</geneLocation>
<reference evidence="2" key="1">
    <citation type="journal article" date="1987" name="Mol. Microbiol.">
        <title>A plasmid-encoded gas vesicle protein gene in a halophilic archaebacterium.</title>
        <authorList>
            <person name="DasSarma S."/>
            <person name="Damerval T."/>
            <person name="Jones J.G."/>
            <person name="Tandeau de Marsac N."/>
        </authorList>
    </citation>
    <scope>NUCLEOTIDE SEQUENCE</scope>
    <source>
        <strain evidence="2">NRC-1</strain>
    </source>
</reference>
<reference evidence="2" key="6">
    <citation type="journal article" date="1993" name="Experientia">
        <title>Identification and analysis of the gas vesicle gene cluster on an unstable plasmid of Halobacterium halobium.</title>
        <authorList>
            <person name="DasSarma S."/>
        </authorList>
    </citation>
    <scope>NUCLEOTIDE SEQUENCE</scope>
    <source>
        <strain evidence="2">NRC-1</strain>
    </source>
</reference>
<reference evidence="2" key="11">
    <citation type="book" date="1995" name="ARCHAEA: A LABORATORY MANUAL - HALOPHILES: 253-255" publisher="Cold Spring Harbor Laboratory Press">
        <title>Natural plasmids and plasmid vectors of halophiles.</title>
        <authorList>
            <person name="DasSarma S."/>
            <person name="Robb F.T."/>
            <person name="Place A.R."/>
            <person name="Sowers K.R."/>
            <person name="Schreier H.J."/>
            <person name="DasSarma S. and Fleischmann"/>
            <person name="E.M."/>
        </authorList>
    </citation>
    <scope>NUCLEOTIDE SEQUENCE</scope>
    <source>
        <strain evidence="2">NRC-1</strain>
        <plasmid evidence="2">pNRC100</plasmid>
    </source>
</reference>
<reference evidence="2" key="10">
    <citation type="journal article" date="1994" name="Syst. Appl. Microbiol.">
        <title>Large deletions in class III gas vesicle-deficient mutants of Halobacterium halobium.</title>
        <authorList>
            <person name="Ng W.L."/>
            <person name="Arora P."/>
            <person name="DasSarma S."/>
        </authorList>
    </citation>
    <scope>NUCLEOTIDE SEQUENCE</scope>
    <source>
        <strain evidence="2">NRC-1</strain>
        <plasmid evidence="2">pNRC100</plasmid>
    </source>
</reference>
<reference evidence="2" key="2">
    <citation type="journal article" date="1989" name="Nucleic Acids Res.">
        <title>Analysis of insertion mutants reveals two new genes in the pNRC100 gas vesicle gene cluster of Halobacterium halobium.</title>
        <authorList>
            <person name="Jones J.G."/>
            <person name="Hackett N.R."/>
            <person name="Halladay J.T."/>
            <person name="Scothorn D.J."/>
            <person name="Yang C.F."/>
            <person name="Ng W.L."/>
            <person name="DasSarma S."/>
        </authorList>
    </citation>
    <scope>NUCLEOTIDE SEQUENCE</scope>
    <source>
        <strain evidence="2">NRC-1</strain>
    </source>
</reference>
<evidence type="ECO:0000256" key="1">
    <source>
        <dbReference type="SAM" id="MobiDB-lite"/>
    </source>
</evidence>
<dbReference type="KEGG" id="hal:AAC82834.1"/>
<feature type="compositionally biased region" description="Basic and acidic residues" evidence="1">
    <location>
        <begin position="271"/>
        <end position="282"/>
    </location>
</feature>
<reference evidence="2" key="14">
    <citation type="submission" date="1998-01" db="EMBL/GenBank/DDBJ databases">
        <authorList>
            <person name="Ng W.L."/>
            <person name="Ciufo S.A."/>
            <person name="Smith T.M."/>
            <person name="Bumgarner R.E."/>
            <person name="Loretz C."/>
            <person name="Baskin D."/>
            <person name="Faust J."/>
            <person name="Seto J."/>
            <person name="Slagel J."/>
            <person name="Hood L."/>
            <person name="DasSarma S."/>
        </authorList>
    </citation>
    <scope>NUCLEOTIDE SEQUENCE</scope>
    <source>
        <strain evidence="2">NRC-1</strain>
        <plasmid evidence="2">pNRC100</plasmid>
    </source>
</reference>
<feature type="region of interest" description="Disordered" evidence="1">
    <location>
        <begin position="271"/>
        <end position="388"/>
    </location>
</feature>
<keyword evidence="5" id="KW-1185">Reference proteome</keyword>
<evidence type="ECO:0000313" key="4">
    <source>
        <dbReference type="EMBL" id="DAC79657.1"/>
    </source>
</evidence>
<feature type="compositionally biased region" description="Basic and acidic residues" evidence="1">
    <location>
        <begin position="294"/>
        <end position="319"/>
    </location>
</feature>
<reference evidence="2" key="4">
    <citation type="journal article" date="1991" name="J. Bacteriol.">
        <title>Structure of the gas vesicle plasmid in Halobacterium halobium inversion isomers, inverted repeats, and insertion sequences.</title>
        <authorList>
            <person name="Ng W.L."/>
            <person name="Kothakota S."/>
            <person name="DasSarma S."/>
        </authorList>
    </citation>
    <scope>NUCLEOTIDE SEQUENCE</scope>
    <source>
        <strain evidence="2">NRC-1</strain>
    </source>
</reference>
<reference evidence="2" key="12">
    <citation type="journal article" date="1997" name="FEMS Microbiol. Lett.">
        <title>Genetic analysis of gas vesicle formation in haloarchaea.</title>
        <authorList>
            <person name="DasSarma S."/>
            <person name="Arora P."/>
        </authorList>
    </citation>
    <scope>NUCLEOTIDE SEQUENCE</scope>
    <source>
        <strain evidence="2">NRC-1</strain>
        <plasmid evidence="2">pNRC100</plasmid>
    </source>
</reference>
<dbReference type="AlphaFoldDB" id="O54549"/>
<reference evidence="2" key="9">
    <citation type="journal article" date="1994" name="J. Bacteriol.">
        <title>Wild-type gas vesicle formation requires at least ten genes in the gvp gene cluster of Halobacterium halobium plasmid pNRC100.</title>
        <authorList>
            <person name="DasSarma S."/>
            <person name="Arora P."/>
            <person name="Lin F."/>
            <person name="Molinari E."/>
            <person name="Yin L.R."/>
        </authorList>
    </citation>
    <scope>NUCLEOTIDE SEQUENCE</scope>
    <source>
        <strain evidence="2">NRC-1</strain>
    </source>
</reference>
<reference evidence="3" key="16">
    <citation type="journal article" date="2008" name="Genomics">
        <title>Evolution in the laboratory: the genome of Halobacterium salinarum strain R1 compared to that of strain NRC-1.</title>
        <authorList>
            <person name="Pfeiffer F."/>
            <person name="Schuster S.C."/>
            <person name="Broicher A."/>
            <person name="Falb M."/>
            <person name="Palm P."/>
            <person name="Rodewald K."/>
            <person name="Ruepp A."/>
            <person name="Soppa J."/>
            <person name="Tittor J."/>
            <person name="Oesterhelt D."/>
        </authorList>
    </citation>
    <scope>NUCLEOTIDE SEQUENCE</scope>
    <source>
        <strain evidence="3">NRC-1</strain>
        <plasmid evidence="3">pNRC100</plasmid>
    </source>
</reference>